<dbReference type="InterPro" id="IPR017972">
    <property type="entry name" value="Cyt_P450_CS"/>
</dbReference>
<evidence type="ECO:0000256" key="1">
    <source>
        <dbReference type="ARBA" id="ARBA00001971"/>
    </source>
</evidence>
<dbReference type="EMBL" id="LVVK01000004">
    <property type="protein sequence ID" value="OPB45738.1"/>
    <property type="molecule type" value="Genomic_DNA"/>
</dbReference>
<keyword evidence="13" id="KW-1185">Reference proteome</keyword>
<dbReference type="Proteomes" id="UP000191004">
    <property type="component" value="Unassembled WGS sequence"/>
</dbReference>
<keyword evidence="6 8" id="KW-0408">Iron</keyword>
<keyword evidence="11" id="KW-0472">Membrane</keyword>
<dbReference type="PRINTS" id="PR00463">
    <property type="entry name" value="EP450I"/>
</dbReference>
<dbReference type="GO" id="GO:0004497">
    <property type="term" value="F:monooxygenase activity"/>
    <property type="evidence" value="ECO:0007669"/>
    <property type="project" value="UniProtKB-KW"/>
</dbReference>
<sequence length="542" mass="60410">MLPSLGLGSFVDMANTLSIQALIVLVGFLVYHQVFRKPKRNLPPGPKGLPLIGNILDLPSKGTPDHVHWKSINDKYGPVASVTVLGQSMIFIADKEAAQEIMEKKSQTSSGRPVLQFANYCGFGEFISLHQLEKRFTSQRKVMHKAIGTKVLATKYADIQEREAGRLLLRTLKDPQKIVKHFETEAGAIILKIVYGYTVNPHGPDPLVGLIDRMMANFSRASVPFTRLVEFIPALKWLPDGFPGTGFKAEANQYGKEIRAVINEPYKFVRKQMIDHNITGSYVARLVQEFTGDADEPSETDAYTIKWSAAALYGGGADTTVSTLIGFILAMTMFPEVQRKTQEEIDRVTGGTRIPVLADMDQMPYVAAMVSEALRWCPILPMGVPHAMAEDMTYKGYDLPKGAYIFPSIWSFTHDPSVYADPDTFAPERFLAPRNEPDPRWTVFGFGRRVCPGRYLADSSLFLNLAYLVAVFDISKATDEHGNIIEPKLDFEAGIIAKPKPFPFKITPRSEKHAELIRSIEKEHPWEESDASLLGELPPPSH</sequence>
<evidence type="ECO:0000256" key="10">
    <source>
        <dbReference type="SAM" id="MobiDB-lite"/>
    </source>
</evidence>
<dbReference type="PANTHER" id="PTHR46300:SF7">
    <property type="entry name" value="P450, PUTATIVE (EUROFUNG)-RELATED"/>
    <property type="match status" value="1"/>
</dbReference>
<dbReference type="GO" id="GO:0016705">
    <property type="term" value="F:oxidoreductase activity, acting on paired donors, with incorporation or reduction of molecular oxygen"/>
    <property type="evidence" value="ECO:0007669"/>
    <property type="project" value="InterPro"/>
</dbReference>
<dbReference type="Gene3D" id="1.10.630.10">
    <property type="entry name" value="Cytochrome P450"/>
    <property type="match status" value="1"/>
</dbReference>
<dbReference type="OrthoDB" id="2789670at2759"/>
<dbReference type="InterPro" id="IPR002401">
    <property type="entry name" value="Cyt_P450_E_grp-I"/>
</dbReference>
<dbReference type="GO" id="GO:0005506">
    <property type="term" value="F:iron ion binding"/>
    <property type="evidence" value="ECO:0007669"/>
    <property type="project" value="InterPro"/>
</dbReference>
<evidence type="ECO:0000313" key="13">
    <source>
        <dbReference type="Proteomes" id="UP000191004"/>
    </source>
</evidence>
<comment type="cofactor">
    <cofactor evidence="1 8">
        <name>heme</name>
        <dbReference type="ChEBI" id="CHEBI:30413"/>
    </cofactor>
</comment>
<feature type="compositionally biased region" description="Basic and acidic residues" evidence="10">
    <location>
        <begin position="517"/>
        <end position="527"/>
    </location>
</feature>
<keyword evidence="4 8" id="KW-0479">Metal-binding</keyword>
<proteinExistence type="inferred from homology"/>
<dbReference type="AlphaFoldDB" id="A0A1T3CXA1"/>
<evidence type="ECO:0000256" key="8">
    <source>
        <dbReference type="PIRSR" id="PIRSR602401-1"/>
    </source>
</evidence>
<keyword evidence="5 9" id="KW-0560">Oxidoreductase</keyword>
<evidence type="ECO:0000256" key="9">
    <source>
        <dbReference type="RuleBase" id="RU000461"/>
    </source>
</evidence>
<reference evidence="12 13" key="1">
    <citation type="submission" date="2016-04" db="EMBL/GenBank/DDBJ databases">
        <title>Multiple horizontal gene transfer events from other fungi enriched the ability of the initially mycotrophic fungus Trichoderma (Ascomycota) to feed on dead plant biomass.</title>
        <authorList>
            <person name="Atanasova L."/>
            <person name="Chenthamara K."/>
            <person name="Zhang J."/>
            <person name="Grujic M."/>
            <person name="Henrissat B."/>
            <person name="Kuo A."/>
            <person name="Aertz A."/>
            <person name="Salamov A."/>
            <person name="Lipzen A."/>
            <person name="Labutti K."/>
            <person name="Barry K."/>
            <person name="Miao Y."/>
            <person name="Rahimi M.J."/>
            <person name="Shen Q."/>
            <person name="Grigoriev I.V."/>
            <person name="Kubicek C.P."/>
            <person name="Druzhinina I.S."/>
        </authorList>
    </citation>
    <scope>NUCLEOTIDE SEQUENCE [LARGE SCALE GENOMIC DNA]</scope>
    <source>
        <strain evidence="12 13">NJAU 4742</strain>
    </source>
</reference>
<keyword evidence="7 9" id="KW-0503">Monooxygenase</keyword>
<dbReference type="SUPFAM" id="SSF48264">
    <property type="entry name" value="Cytochrome P450"/>
    <property type="match status" value="1"/>
</dbReference>
<evidence type="ECO:0000256" key="5">
    <source>
        <dbReference type="ARBA" id="ARBA00023002"/>
    </source>
</evidence>
<gene>
    <name evidence="12" type="ORF">A0O28_0093050</name>
</gene>
<keyword evidence="11" id="KW-0812">Transmembrane</keyword>
<comment type="similarity">
    <text evidence="2 9">Belongs to the cytochrome P450 family.</text>
</comment>
<keyword evidence="3 8" id="KW-0349">Heme</keyword>
<accession>A0A1T3CXA1</accession>
<organism evidence="12 13">
    <name type="scientific">Trichoderma guizhouense</name>
    <dbReference type="NCBI Taxonomy" id="1491466"/>
    <lineage>
        <taxon>Eukaryota</taxon>
        <taxon>Fungi</taxon>
        <taxon>Dikarya</taxon>
        <taxon>Ascomycota</taxon>
        <taxon>Pezizomycotina</taxon>
        <taxon>Sordariomycetes</taxon>
        <taxon>Hypocreomycetidae</taxon>
        <taxon>Hypocreales</taxon>
        <taxon>Hypocreaceae</taxon>
        <taxon>Trichoderma</taxon>
    </lineage>
</organism>
<dbReference type="GO" id="GO:0020037">
    <property type="term" value="F:heme binding"/>
    <property type="evidence" value="ECO:0007669"/>
    <property type="project" value="InterPro"/>
</dbReference>
<dbReference type="InterPro" id="IPR036396">
    <property type="entry name" value="Cyt_P450_sf"/>
</dbReference>
<dbReference type="PROSITE" id="PS00086">
    <property type="entry name" value="CYTOCHROME_P450"/>
    <property type="match status" value="1"/>
</dbReference>
<protein>
    <submittedName>
        <fullName evidence="12">Cytochrome P450 CYP2 subfamily</fullName>
    </submittedName>
</protein>
<feature type="binding site" description="axial binding residue" evidence="8">
    <location>
        <position position="451"/>
    </location>
    <ligand>
        <name>heme</name>
        <dbReference type="ChEBI" id="CHEBI:30413"/>
    </ligand>
    <ligandPart>
        <name>Fe</name>
        <dbReference type="ChEBI" id="CHEBI:18248"/>
    </ligandPart>
</feature>
<feature type="transmembrane region" description="Helical" evidence="11">
    <location>
        <begin position="13"/>
        <end position="31"/>
    </location>
</feature>
<feature type="region of interest" description="Disordered" evidence="10">
    <location>
        <begin position="517"/>
        <end position="542"/>
    </location>
</feature>
<dbReference type="PRINTS" id="PR00385">
    <property type="entry name" value="P450"/>
</dbReference>
<keyword evidence="11" id="KW-1133">Transmembrane helix</keyword>
<dbReference type="CDD" id="cd11065">
    <property type="entry name" value="CYP64-like"/>
    <property type="match status" value="1"/>
</dbReference>
<evidence type="ECO:0000256" key="4">
    <source>
        <dbReference type="ARBA" id="ARBA00022723"/>
    </source>
</evidence>
<comment type="caution">
    <text evidence="12">The sequence shown here is derived from an EMBL/GenBank/DDBJ whole genome shotgun (WGS) entry which is preliminary data.</text>
</comment>
<dbReference type="PANTHER" id="PTHR46300">
    <property type="entry name" value="P450, PUTATIVE (EUROFUNG)-RELATED-RELATED"/>
    <property type="match status" value="1"/>
</dbReference>
<evidence type="ECO:0000313" key="12">
    <source>
        <dbReference type="EMBL" id="OPB45738.1"/>
    </source>
</evidence>
<evidence type="ECO:0000256" key="11">
    <source>
        <dbReference type="SAM" id="Phobius"/>
    </source>
</evidence>
<dbReference type="Pfam" id="PF00067">
    <property type="entry name" value="p450"/>
    <property type="match status" value="1"/>
</dbReference>
<dbReference type="InterPro" id="IPR050364">
    <property type="entry name" value="Cytochrome_P450_fung"/>
</dbReference>
<evidence type="ECO:0000256" key="7">
    <source>
        <dbReference type="ARBA" id="ARBA00023033"/>
    </source>
</evidence>
<evidence type="ECO:0000256" key="2">
    <source>
        <dbReference type="ARBA" id="ARBA00010617"/>
    </source>
</evidence>
<evidence type="ECO:0000256" key="3">
    <source>
        <dbReference type="ARBA" id="ARBA00022617"/>
    </source>
</evidence>
<name>A0A1T3CXA1_9HYPO</name>
<dbReference type="InterPro" id="IPR001128">
    <property type="entry name" value="Cyt_P450"/>
</dbReference>
<evidence type="ECO:0000256" key="6">
    <source>
        <dbReference type="ARBA" id="ARBA00023004"/>
    </source>
</evidence>